<proteinExistence type="predicted"/>
<gene>
    <name evidence="1" type="ORF">J3E07_000771</name>
</gene>
<sequence length="76" mass="9047">MEMVSLIANCDNLTKYEKLYISMCPEDIRNQFIKKRAEMIANRKPEKMGYLTQTAELEDWEKVVELMETKRLEANE</sequence>
<name>A0A8J7RFI0_METVO</name>
<comment type="caution">
    <text evidence="1">The sequence shown here is derived from an EMBL/GenBank/DDBJ whole genome shotgun (WGS) entry which is preliminary data.</text>
</comment>
<dbReference type="AlphaFoldDB" id="A0A8J7RFI0"/>
<protein>
    <submittedName>
        <fullName evidence="1">Uncharacterized protein</fullName>
    </submittedName>
</protein>
<dbReference type="RefSeq" id="WP_048187046.1">
    <property type="nucleotide sequence ID" value="NZ_JAGGMV010000002.1"/>
</dbReference>
<reference evidence="1" key="1">
    <citation type="submission" date="2021-03" db="EMBL/GenBank/DDBJ databases">
        <title>Genomic Encyclopedia of Type Strains, Phase IV (KMG-V): Genome sequencing to study the core and pangenomes of soil and plant-associated prokaryotes.</title>
        <authorList>
            <person name="Whitman W."/>
        </authorList>
    </citation>
    <scope>NUCLEOTIDE SEQUENCE</scope>
    <source>
        <strain evidence="1">C4</strain>
    </source>
</reference>
<dbReference type="EMBL" id="JAGGMV010000002">
    <property type="protein sequence ID" value="MBP2201359.1"/>
    <property type="molecule type" value="Genomic_DNA"/>
</dbReference>
<dbReference type="Proteomes" id="UP000740329">
    <property type="component" value="Unassembled WGS sequence"/>
</dbReference>
<evidence type="ECO:0000313" key="1">
    <source>
        <dbReference type="EMBL" id="MBP2201359.1"/>
    </source>
</evidence>
<accession>A0A8J7RFI0</accession>
<organism evidence="1 2">
    <name type="scientific">Methanococcus voltae</name>
    <dbReference type="NCBI Taxonomy" id="2188"/>
    <lineage>
        <taxon>Archaea</taxon>
        <taxon>Methanobacteriati</taxon>
        <taxon>Methanobacteriota</taxon>
        <taxon>Methanomada group</taxon>
        <taxon>Methanococci</taxon>
        <taxon>Methanococcales</taxon>
        <taxon>Methanococcaceae</taxon>
        <taxon>Methanococcus</taxon>
    </lineage>
</organism>
<evidence type="ECO:0000313" key="2">
    <source>
        <dbReference type="Proteomes" id="UP000740329"/>
    </source>
</evidence>